<gene>
    <name evidence="1" type="ORF">OMP40_19335</name>
</gene>
<name>A0A9X4KUD5_9BACL</name>
<proteinExistence type="predicted"/>
<evidence type="ECO:0000313" key="1">
    <source>
        <dbReference type="EMBL" id="MDG0811281.1"/>
    </source>
</evidence>
<dbReference type="AlphaFoldDB" id="A0A9X4KUD5"/>
<dbReference type="RefSeq" id="WP_277533798.1">
    <property type="nucleotide sequence ID" value="NZ_JAPDIA010000007.1"/>
</dbReference>
<dbReference type="Proteomes" id="UP001153404">
    <property type="component" value="Unassembled WGS sequence"/>
</dbReference>
<keyword evidence="2" id="KW-1185">Reference proteome</keyword>
<accession>A0A9X4KUD5</accession>
<organism evidence="1 2">
    <name type="scientific">Cohnella rhizosphaerae</name>
    <dbReference type="NCBI Taxonomy" id="1457232"/>
    <lineage>
        <taxon>Bacteria</taxon>
        <taxon>Bacillati</taxon>
        <taxon>Bacillota</taxon>
        <taxon>Bacilli</taxon>
        <taxon>Bacillales</taxon>
        <taxon>Paenibacillaceae</taxon>
        <taxon>Cohnella</taxon>
    </lineage>
</organism>
<reference evidence="1" key="1">
    <citation type="submission" date="2022-10" db="EMBL/GenBank/DDBJ databases">
        <title>Comparative genomic analysis of Cohnella hashimotonis sp. nov., isolated from the International Space Station.</title>
        <authorList>
            <person name="Simpson A."/>
            <person name="Venkateswaran K."/>
        </authorList>
    </citation>
    <scope>NUCLEOTIDE SEQUENCE</scope>
    <source>
        <strain evidence="1">DSM 28161</strain>
    </source>
</reference>
<evidence type="ECO:0000313" key="2">
    <source>
        <dbReference type="Proteomes" id="UP001153404"/>
    </source>
</evidence>
<dbReference type="SUPFAM" id="SSF53474">
    <property type="entry name" value="alpha/beta-Hydrolases"/>
    <property type="match status" value="1"/>
</dbReference>
<dbReference type="EMBL" id="JAPDIA010000007">
    <property type="protein sequence ID" value="MDG0811281.1"/>
    <property type="molecule type" value="Genomic_DNA"/>
</dbReference>
<sequence length="153" mass="16222">MPSGSAAWASPAGGLVAGFAAALDERIGATVLCGYANLFKDSVLATAHCLDNYIPGLLEIGEMPDLLGLIAPRRLLLSSGTEDPLFPVGAVREAWDRLREIYTAARFDRGQSAESMPMPALHLFEGGHEVNGTVAYPWLCQWAHETGPGQEGG</sequence>
<comment type="caution">
    <text evidence="1">The sequence shown here is derived from an EMBL/GenBank/DDBJ whole genome shotgun (WGS) entry which is preliminary data.</text>
</comment>
<evidence type="ECO:0008006" key="3">
    <source>
        <dbReference type="Google" id="ProtNLM"/>
    </source>
</evidence>
<dbReference type="Gene3D" id="3.40.50.1820">
    <property type="entry name" value="alpha/beta hydrolase"/>
    <property type="match status" value="1"/>
</dbReference>
<protein>
    <recommendedName>
        <fullName evidence="3">BAAT/Acyl-CoA thioester hydrolase C-terminal domain-containing protein</fullName>
    </recommendedName>
</protein>
<dbReference type="InterPro" id="IPR029058">
    <property type="entry name" value="AB_hydrolase_fold"/>
</dbReference>